<comment type="caution">
    <text evidence="4">The sequence shown here is derived from an EMBL/GenBank/DDBJ whole genome shotgun (WGS) entry which is preliminary data.</text>
</comment>
<accession>A0AAP4F7F9</accession>
<dbReference type="EMBL" id="JASNVP010000011">
    <property type="protein sequence ID" value="MDK4326935.1"/>
    <property type="molecule type" value="Genomic_DNA"/>
</dbReference>
<keyword evidence="2" id="KW-0732">Signal</keyword>
<name>A0AAP4F7F9_9CORY</name>
<feature type="compositionally biased region" description="Low complexity" evidence="1">
    <location>
        <begin position="59"/>
        <end position="77"/>
    </location>
</feature>
<organism evidence="4 5">
    <name type="scientific">Corynebacterium propinquum</name>
    <dbReference type="NCBI Taxonomy" id="43769"/>
    <lineage>
        <taxon>Bacteria</taxon>
        <taxon>Bacillati</taxon>
        <taxon>Actinomycetota</taxon>
        <taxon>Actinomycetes</taxon>
        <taxon>Mycobacteriales</taxon>
        <taxon>Corynebacteriaceae</taxon>
        <taxon>Corynebacterium</taxon>
    </lineage>
</organism>
<proteinExistence type="predicted"/>
<dbReference type="Proteomes" id="UP001243856">
    <property type="component" value="Unassembled WGS sequence"/>
</dbReference>
<evidence type="ECO:0000313" key="6">
    <source>
        <dbReference type="Proteomes" id="UP001243856"/>
    </source>
</evidence>
<dbReference type="EMBL" id="JASNVK010000012">
    <property type="protein sequence ID" value="MDK4301137.1"/>
    <property type="molecule type" value="Genomic_DNA"/>
</dbReference>
<evidence type="ECO:0000313" key="5">
    <source>
        <dbReference type="Proteomes" id="UP001226160"/>
    </source>
</evidence>
<protein>
    <recommendedName>
        <fullName evidence="7">Secreted protein</fullName>
    </recommendedName>
</protein>
<dbReference type="AlphaFoldDB" id="A0AAP4F7F9"/>
<reference evidence="4 6" key="1">
    <citation type="submission" date="2023-05" db="EMBL/GenBank/DDBJ databases">
        <title>Metabolic capabilities are highly conserved among human nasal-associated Corynebacterium species in pangenomic analyses.</title>
        <authorList>
            <person name="Tran T.H."/>
            <person name="Roberts A.Q."/>
            <person name="Escapa I.F."/>
            <person name="Gao W."/>
            <person name="Conlan S."/>
            <person name="Kong H."/>
            <person name="Segre J.A."/>
            <person name="Kelly M.S."/>
            <person name="Lemon K.P."/>
        </authorList>
    </citation>
    <scope>NUCLEOTIDE SEQUENCE</scope>
    <source>
        <strain evidence="4">KPL2654</strain>
        <strain evidence="3 6">KPL2811</strain>
    </source>
</reference>
<evidence type="ECO:0008006" key="7">
    <source>
        <dbReference type="Google" id="ProtNLM"/>
    </source>
</evidence>
<feature type="region of interest" description="Disordered" evidence="1">
    <location>
        <begin position="55"/>
        <end position="96"/>
    </location>
</feature>
<gene>
    <name evidence="3" type="ORF">QPX45_07785</name>
    <name evidence="4" type="ORF">QPX54_10535</name>
</gene>
<evidence type="ECO:0000256" key="2">
    <source>
        <dbReference type="SAM" id="SignalP"/>
    </source>
</evidence>
<feature type="signal peptide" evidence="2">
    <location>
        <begin position="1"/>
        <end position="47"/>
    </location>
</feature>
<evidence type="ECO:0000313" key="3">
    <source>
        <dbReference type="EMBL" id="MDK4301137.1"/>
    </source>
</evidence>
<evidence type="ECO:0000256" key="1">
    <source>
        <dbReference type="SAM" id="MobiDB-lite"/>
    </source>
</evidence>
<dbReference type="Proteomes" id="UP001226160">
    <property type="component" value="Unassembled WGS sequence"/>
</dbReference>
<feature type="chain" id="PRO_5042844259" description="Secreted protein" evidence="2">
    <location>
        <begin position="48"/>
        <end position="377"/>
    </location>
</feature>
<evidence type="ECO:0000313" key="4">
    <source>
        <dbReference type="EMBL" id="MDK4326935.1"/>
    </source>
</evidence>
<sequence length="377" mass="38710">MISAAVCAPFASAGRTSSRRSGASRRSGVSRRVAAASLLTASALVLAACGDDGAGADGSGSAETANSAGSANKAGSAGERRGEAPATEQAVGLPIDPPRIEVVSTGEGERVALAYDDVDAEQAVDVEVSEGFEQLVMRNEQLVTEAPQAGEMVTTTLPVAGSVLVPEGFDESTPGADSARHVDFRVRDPKISGDSAEVASADGFGFGWLAESNGQLNTLLLAAPERASDEARAIMEQSLTKLVSTPVIFPEEPVGVGAEWSVDSRVAGEATMLQTTTFTVTEIAGDEITLDVAVEQRPALGALSLEGQAGADGFADDTLNVTSTDTRSTGSLTVDVHKPLPVSGELDFTTRVVYGNESGEASVVQDSSTRLRFTSTK</sequence>
<dbReference type="RefSeq" id="WP_186310210.1">
    <property type="nucleotide sequence ID" value="NZ_JASNVE010000001.1"/>
</dbReference>
<keyword evidence="6" id="KW-1185">Reference proteome</keyword>